<sequence>MAKPVIALGPFVPFGQEFLSDEAGGHYQLLPVERDGILAEEEFYIASDGRCIWSSGRQMVRGFEASEASSSTSKAAPPRIIHAFRCSFSQLVKEHLPEQGDTWALLSSEALMVKSGGEDFTARMTPLTAKRAWPLADGVMMLVCVEGKEHALSLVGHPFNLPRCVSFIEASDPPVLKKDLLSGAGEFQIRWVSQDLPVALAYAPKTRRHSIFLLRRRRMEAVEGLGTGGLPECALVEPAASEVFLQQLHIVAEEGPCCELDDVSLLAPDCNFPCERSEKGGLLMALFIKSTGRCLVLRLWTGEVLSTVTAVSAMAPLMPGQDLLLRTTGTFAFAPSRWLGSQQCRLVLRERGAPPLPSKDALPPDWADELLDPLELTRCSAVLTFDRHRLPQYLLLLNEGRLTLHWGAAELLEVQMNDHLGHDLPGRPTWIGDAVAHRFTLRTEDGKSYRCMAPLEPQSPRLAGLMSAVSALSSKALAEALASDVQVWCVADGAGRRSPEDEDDEEWWRFCELFFCLLEQALSDGVPSMSPPYKRLRKTQCDQDMDSDWDWLLGSDVHALQRHRFPGLSDSQDFKPHPELRSPRSELEATSSELWQRELRTAPLVREHLEQLFLCFHLLYEEWKLHTLQARLLPSMALFLYALAKRLKLPNFERHYGKDYPMVEDSALAMTRFGGYGAWLWQNAEGEVPPVPLLQKLREGPVPNILATCRRRGHEIYPEIFPLSSLLLTLHRLLQNRPRPGARQGLEPVAIQGAPATLLTPPAPLLPFSAGGRALPGAERARFVRRWLLERAGRPETPAWEAALVLLVQHQVTPSDVELWTLALALPVQECLRAAAEEPRNDWLVEAYMLIGREDLALMAQPVKGEATLTSRRFRDLLDATEDLSATSADPMASPEWPGTPGAAMASLLPPSFAPEWRVQQLEWRLAEVERVLATLKPQNGSKGGQEPPGDLKPTKDGEDSPHSDDSLLRASSEAFGTAIFLPSGDEVRGGVATMGPCYEVQHSIWDSCMIVGLPIISDWDSVLICLLMLMNIAAQVGFVYIVRQYMSETVYGHDQLSQLIFFRTSIAHQVKYADMVTGRSLARQVCGMDEQLPWASTQYSAVEDLQNYAQTGLWLALLAIGCWLATTLREIFNIAAYAGALRGIETGDETVLEENERDEDERQTDQNVQFTRMSRMRRNLLFLCVVFPRGLVAVVLMDTGTRYLANTIALEDLILNAVALAFILDLDELIESAFAPRRARFLLDEINALPIPRVYIPGYGPMNAGIQERAKNTMKLLMLVCGLIAAYVMLLWPLHDRISLAINILCGGEKDFIYAVNPATGIIETTNTFKDSPEHLTRSQRTVLRLADPGLFTVPEWDVTQEQLDRFYENAPPALHRSNPLSDDPDMAVIKWVEAIELSDVKDQAGMMPCMDESYPKTVARPQLLEVANVERCAEVDIAQCAWRNMTALRALCPETCGCDNAIDPAAGAFSSTAFGCPKLCVWKSLTSRKMQSLPCDDDWTPQRFINDPYIANFMHGMFAYVLNKQELKKPHIIQYRNEMQMHFWDLLPGPNKTLSLDLAVLHYASLGWVHDLVQGKWSLGLDIHHPRGLTGCAFFSSWEIIHLTGAGDHSAVACGLNLMTSEASVRSVPRPASAAKVKSDARAAVPCASIRVQCNGRAAGFFAPSRRVFAVPSRAVPFAARVTTVRMLNRMFDKDRRAQEVARLLSSSRPQTLRVPRRPEQTDLDFEHSKQTRLAQAALRQSALCVGRGAFTLGALRPLPTELLPIPALVLSGRFPPQAGVQSLDPSHHDVKLNVWAEFNNGVAAALQVAASSDVSRGWIAHHRSASTPATTDGQVSSNAHAGFLLGLGLRGGLKVLPVADCYKYLRLQHETTSAAVILGLAASHVSSMDSGLTRTCCVHIPSMLPATFSDVEVSSPVQCSAVLALGLLYAGSGHRMMTELLVAEIGRKPTDRVLHDREGYSLAAGFALGCVCLGQGSDAAGLADLQLDTWLLRYILGGPEMPMPGVATRETKRQQEPTCQLSEPEGINTCITAPAGCIALALVFLRTNCEAVASRVAIPQNLFQLEQLRPDFAMLRIVAKNLILWDQIEPTEAWLERQVPAFLLALNEENATDDLDWLLVGQTKANLAAGGCLALGLRFAGSSNKAAKQLLIARLLAFRDAKRSDAHPALMASRPAPDDLDVITLETCQSTVAMALGMVMAGTGDLDALRTLRSLRKKTSLDTGYGVHMATHMAIGWVCLGGGRYTFNQEPLSIAALLMAAFPRLPMGLVDNRCHLQAFRHLYALAARHHCIEAVEVDSKQPAHVHVTLETETGTDLETETLRFPRLLLAGKEVRSISINSEGFWPVTIQRAESGTPAARWMKAVDETRRLYVKRCGPERPDSRLESQAWFPTFTAPDANHVERLTMAKLAFGAPGEGPNEPGVVSAAEWAAAFCCPTPPPLPPGTCLADFDGPDSTLVERFARILDEGRSDDPKKPLRSQLPCTALLAQKLHECVMESKLARPTE</sequence>
<accession>A0ABP0RJL3</accession>
<evidence type="ECO:0000256" key="3">
    <source>
        <dbReference type="ARBA" id="ARBA00022776"/>
    </source>
</evidence>
<comment type="caution">
    <text evidence="8">The sequence shown here is derived from an EMBL/GenBank/DDBJ whole genome shotgun (WGS) entry which is preliminary data.</text>
</comment>
<name>A0ABP0RJL3_9DINO</name>
<dbReference type="InterPro" id="IPR024990">
    <property type="entry name" value="Apc1"/>
</dbReference>
<dbReference type="PANTHER" id="PTHR12827:SF3">
    <property type="entry name" value="ANAPHASE-PROMOTING COMPLEX SUBUNIT 1"/>
    <property type="match status" value="1"/>
</dbReference>
<feature type="compositionally biased region" description="Basic and acidic residues" evidence="5">
    <location>
        <begin position="953"/>
        <end position="968"/>
    </location>
</feature>
<dbReference type="InterPro" id="IPR011989">
    <property type="entry name" value="ARM-like"/>
</dbReference>
<dbReference type="EMBL" id="CAXAMN010025962">
    <property type="protein sequence ID" value="CAK9099441.1"/>
    <property type="molecule type" value="Genomic_DNA"/>
</dbReference>
<feature type="transmembrane region" description="Helical" evidence="6">
    <location>
        <begin position="1204"/>
        <end position="1225"/>
    </location>
</feature>
<evidence type="ECO:0000313" key="9">
    <source>
        <dbReference type="Proteomes" id="UP001642484"/>
    </source>
</evidence>
<feature type="transmembrane region" description="Helical" evidence="6">
    <location>
        <begin position="1277"/>
        <end position="1295"/>
    </location>
</feature>
<gene>
    <name evidence="8" type="ORF">CCMP2556_LOCUS47058</name>
</gene>
<feature type="transmembrane region" description="Helical" evidence="6">
    <location>
        <begin position="1181"/>
        <end position="1198"/>
    </location>
</feature>
<keyword evidence="3" id="KW-0498">Mitosis</keyword>
<dbReference type="PANTHER" id="PTHR12827">
    <property type="entry name" value="MEIOTIC CHECKPOINT REGULATOR TSG24 FAMILY MEMBER"/>
    <property type="match status" value="1"/>
</dbReference>
<comment type="similarity">
    <text evidence="1">Belongs to the APC1 family.</text>
</comment>
<reference evidence="8 9" key="1">
    <citation type="submission" date="2024-02" db="EMBL/GenBank/DDBJ databases">
        <authorList>
            <person name="Chen Y."/>
            <person name="Shah S."/>
            <person name="Dougan E. K."/>
            <person name="Thang M."/>
            <person name="Chan C."/>
        </authorList>
    </citation>
    <scope>NUCLEOTIDE SEQUENCE [LARGE SCALE GENOMIC DNA]</scope>
</reference>
<organism evidence="8 9">
    <name type="scientific">Durusdinium trenchii</name>
    <dbReference type="NCBI Taxonomy" id="1381693"/>
    <lineage>
        <taxon>Eukaryota</taxon>
        <taxon>Sar</taxon>
        <taxon>Alveolata</taxon>
        <taxon>Dinophyceae</taxon>
        <taxon>Suessiales</taxon>
        <taxon>Symbiodiniaceae</taxon>
        <taxon>Durusdinium</taxon>
    </lineage>
</organism>
<evidence type="ECO:0000256" key="2">
    <source>
        <dbReference type="ARBA" id="ARBA00022618"/>
    </source>
</evidence>
<keyword evidence="6" id="KW-1133">Transmembrane helix</keyword>
<evidence type="ECO:0000256" key="5">
    <source>
        <dbReference type="SAM" id="MobiDB-lite"/>
    </source>
</evidence>
<keyword evidence="6" id="KW-0812">Transmembrane</keyword>
<evidence type="ECO:0000259" key="7">
    <source>
        <dbReference type="Pfam" id="PF20518"/>
    </source>
</evidence>
<dbReference type="Gene3D" id="1.25.10.10">
    <property type="entry name" value="Leucine-rich Repeat Variant"/>
    <property type="match status" value="2"/>
</dbReference>
<keyword evidence="4" id="KW-0131">Cell cycle</keyword>
<feature type="region of interest" description="Disordered" evidence="5">
    <location>
        <begin position="885"/>
        <end position="904"/>
    </location>
</feature>
<keyword evidence="2" id="KW-0132">Cell division</keyword>
<keyword evidence="6" id="KW-0472">Membrane</keyword>
<dbReference type="Pfam" id="PF20518">
    <property type="entry name" value="Apc1_MidN"/>
    <property type="match status" value="1"/>
</dbReference>
<feature type="domain" description="Anaphase-promoting complex subunit 1 middle" evidence="7">
    <location>
        <begin position="534"/>
        <end position="663"/>
    </location>
</feature>
<feature type="region of interest" description="Disordered" evidence="5">
    <location>
        <begin position="936"/>
        <end position="968"/>
    </location>
</feature>
<keyword evidence="9" id="KW-1185">Reference proteome</keyword>
<proteinExistence type="inferred from homology"/>
<dbReference type="Proteomes" id="UP001642484">
    <property type="component" value="Unassembled WGS sequence"/>
</dbReference>
<evidence type="ECO:0000256" key="6">
    <source>
        <dbReference type="SAM" id="Phobius"/>
    </source>
</evidence>
<evidence type="ECO:0000313" key="8">
    <source>
        <dbReference type="EMBL" id="CAK9099441.1"/>
    </source>
</evidence>
<feature type="transmembrane region" description="Helical" evidence="6">
    <location>
        <begin position="1022"/>
        <end position="1043"/>
    </location>
</feature>
<evidence type="ECO:0000256" key="4">
    <source>
        <dbReference type="ARBA" id="ARBA00023306"/>
    </source>
</evidence>
<dbReference type="InterPro" id="IPR046794">
    <property type="entry name" value="Apc1_MidN"/>
</dbReference>
<protein>
    <recommendedName>
        <fullName evidence="7">Anaphase-promoting complex subunit 1 middle domain-containing protein</fullName>
    </recommendedName>
</protein>
<evidence type="ECO:0000256" key="1">
    <source>
        <dbReference type="ARBA" id="ARBA00010547"/>
    </source>
</evidence>